<evidence type="ECO:0000313" key="10">
    <source>
        <dbReference type="EMBL" id="RFN49659.1"/>
    </source>
</evidence>
<keyword evidence="3" id="KW-0677">Repeat</keyword>
<evidence type="ECO:0000313" key="11">
    <source>
        <dbReference type="Proteomes" id="UP000265631"/>
    </source>
</evidence>
<feature type="compositionally biased region" description="Low complexity" evidence="8">
    <location>
        <begin position="24"/>
        <end position="51"/>
    </location>
</feature>
<dbReference type="AlphaFoldDB" id="A0A395MRA9"/>
<keyword evidence="5" id="KW-0862">Zinc</keyword>
<dbReference type="EMBL" id="PXXK01000170">
    <property type="protein sequence ID" value="RFN49659.1"/>
    <property type="molecule type" value="Genomic_DNA"/>
</dbReference>
<comment type="caution">
    <text evidence="10">The sequence shown here is derived from an EMBL/GenBank/DDBJ whole genome shotgun (WGS) entry which is preliminary data.</text>
</comment>
<dbReference type="GO" id="GO:0005634">
    <property type="term" value="C:nucleus"/>
    <property type="evidence" value="ECO:0007669"/>
    <property type="project" value="UniProtKB-SubCell"/>
</dbReference>
<name>A0A395MRA9_9HYPO</name>
<organism evidence="10 11">
    <name type="scientific">Fusarium flagelliforme</name>
    <dbReference type="NCBI Taxonomy" id="2675880"/>
    <lineage>
        <taxon>Eukaryota</taxon>
        <taxon>Fungi</taxon>
        <taxon>Dikarya</taxon>
        <taxon>Ascomycota</taxon>
        <taxon>Pezizomycotina</taxon>
        <taxon>Sordariomycetes</taxon>
        <taxon>Hypocreomycetidae</taxon>
        <taxon>Hypocreales</taxon>
        <taxon>Nectriaceae</taxon>
        <taxon>Fusarium</taxon>
        <taxon>Fusarium incarnatum-equiseti species complex</taxon>
    </lineage>
</organism>
<feature type="region of interest" description="Disordered" evidence="8">
    <location>
        <begin position="187"/>
        <end position="228"/>
    </location>
</feature>
<keyword evidence="6" id="KW-0539">Nucleus</keyword>
<sequence>MASLKNIMNTEDEPVDPRSESRSTDLTSRSSSVQSYVTSLNHQAPSSSHNNPPDPSEPSKSSSVLDHSSPTTTELNMNTRRRSNMSIDSNDMSYGSSQHDSSSNTSMRPFTASGSSETHVRWTPITGKISKAKKGVPVHKCHQCHKTFTRAEHLRRHQLSHSPPDLCCPVPSCNKTFYRKDLLDRHVQKHSQDGSGAKEPRQSPGPESSRPNPLPQAVTPHKPMLKPNKDFVASQPIVYRNVPGTWSPMAPTPSPKRNYNQGPEADGPGTCISRINYGLGPTIPVSSGSFSTNHHMLPGNVTPELQWQDNSATTSEFSTPPENARRPQFSVMETWPTPVSAYPTTNDMLNTMNHATYSVSYPYSNSTPPQVYPSVFPDVEVPLPVYNEDPSFGTVNQIPTSTVRSVSPSLAVAQSETLVAVPSLPTPGGTFNLAGCGSGTSGGEGLLNTEDLMPLSLSPAIKEAIPRYLEVYWDKVHPRKPIVHKHTYQDVPQEETEHVQALQCAMAALATQFIPIADDRMKGAQLHAYAWQQSKVFTHVGKWSMPVQQTIALCEYYARFRGRKSHSHQPSTEFTSLYPRYSANPTHGYDDKGLGSRGLSIMVEAKGKKGPQNHFEHKPGDAVRFRYSISPGF</sequence>
<dbReference type="PANTHER" id="PTHR40626">
    <property type="entry name" value="MIP31509P"/>
    <property type="match status" value="1"/>
</dbReference>
<protein>
    <recommendedName>
        <fullName evidence="9">C2H2-type domain-containing protein</fullName>
    </recommendedName>
</protein>
<feature type="region of interest" description="Disordered" evidence="8">
    <location>
        <begin position="1"/>
        <end position="118"/>
    </location>
</feature>
<evidence type="ECO:0000256" key="6">
    <source>
        <dbReference type="ARBA" id="ARBA00023242"/>
    </source>
</evidence>
<dbReference type="GO" id="GO:0000978">
    <property type="term" value="F:RNA polymerase II cis-regulatory region sequence-specific DNA binding"/>
    <property type="evidence" value="ECO:0007669"/>
    <property type="project" value="InterPro"/>
</dbReference>
<dbReference type="PROSITE" id="PS50157">
    <property type="entry name" value="ZINC_FINGER_C2H2_2"/>
    <property type="match status" value="2"/>
</dbReference>
<keyword evidence="11" id="KW-1185">Reference proteome</keyword>
<dbReference type="GO" id="GO:0000981">
    <property type="term" value="F:DNA-binding transcription factor activity, RNA polymerase II-specific"/>
    <property type="evidence" value="ECO:0007669"/>
    <property type="project" value="InterPro"/>
</dbReference>
<evidence type="ECO:0000256" key="3">
    <source>
        <dbReference type="ARBA" id="ARBA00022737"/>
    </source>
</evidence>
<feature type="region of interest" description="Disordered" evidence="8">
    <location>
        <begin position="244"/>
        <end position="266"/>
    </location>
</feature>
<dbReference type="InterPro" id="IPR051059">
    <property type="entry name" value="VerF-like"/>
</dbReference>
<feature type="domain" description="C2H2-type" evidence="9">
    <location>
        <begin position="166"/>
        <end position="195"/>
    </location>
</feature>
<proteinExistence type="predicted"/>
<keyword evidence="2" id="KW-0479">Metal-binding</keyword>
<reference evidence="10 11" key="1">
    <citation type="journal article" date="2018" name="PLoS Pathog.">
        <title>Evolution of structural diversity of trichothecenes, a family of toxins produced by plant pathogenic and entomopathogenic fungi.</title>
        <authorList>
            <person name="Proctor R.H."/>
            <person name="McCormick S.P."/>
            <person name="Kim H.S."/>
            <person name="Cardoza R.E."/>
            <person name="Stanley A.M."/>
            <person name="Lindo L."/>
            <person name="Kelly A."/>
            <person name="Brown D.W."/>
            <person name="Lee T."/>
            <person name="Vaughan M.M."/>
            <person name="Alexander N.J."/>
            <person name="Busman M."/>
            <person name="Gutierrez S."/>
        </authorList>
    </citation>
    <scope>NUCLEOTIDE SEQUENCE [LARGE SCALE GENOMIC DNA]</scope>
    <source>
        <strain evidence="10 11">NRRL 13405</strain>
    </source>
</reference>
<gene>
    <name evidence="10" type="ORF">FIE12Z_6106</name>
</gene>
<dbReference type="SUPFAM" id="SSF57667">
    <property type="entry name" value="beta-beta-alpha zinc fingers"/>
    <property type="match status" value="1"/>
</dbReference>
<evidence type="ECO:0000256" key="8">
    <source>
        <dbReference type="SAM" id="MobiDB-lite"/>
    </source>
</evidence>
<evidence type="ECO:0000259" key="9">
    <source>
        <dbReference type="PROSITE" id="PS50157"/>
    </source>
</evidence>
<dbReference type="Pfam" id="PF00096">
    <property type="entry name" value="zf-C2H2"/>
    <property type="match status" value="1"/>
</dbReference>
<dbReference type="CDD" id="cd12148">
    <property type="entry name" value="fungal_TF_MHR"/>
    <property type="match status" value="1"/>
</dbReference>
<dbReference type="GO" id="GO:0008270">
    <property type="term" value="F:zinc ion binding"/>
    <property type="evidence" value="ECO:0007669"/>
    <property type="project" value="UniProtKB-KW"/>
</dbReference>
<dbReference type="STRING" id="2594813.A0A395MRA9"/>
<dbReference type="InterPro" id="IPR013087">
    <property type="entry name" value="Znf_C2H2_type"/>
</dbReference>
<feature type="compositionally biased region" description="Basic and acidic residues" evidence="8">
    <location>
        <begin position="187"/>
        <end position="201"/>
    </location>
</feature>
<keyword evidence="4 7" id="KW-0863">Zinc-finger</keyword>
<dbReference type="InterPro" id="IPR036236">
    <property type="entry name" value="Znf_C2H2_sf"/>
</dbReference>
<dbReference type="PROSITE" id="PS00028">
    <property type="entry name" value="ZINC_FINGER_C2H2_1"/>
    <property type="match status" value="2"/>
</dbReference>
<comment type="subcellular location">
    <subcellularLocation>
        <location evidence="1">Nucleus</location>
    </subcellularLocation>
</comment>
<feature type="domain" description="C2H2-type" evidence="9">
    <location>
        <begin position="139"/>
        <end position="166"/>
    </location>
</feature>
<dbReference type="Gene3D" id="3.30.160.60">
    <property type="entry name" value="Classic Zinc Finger"/>
    <property type="match status" value="1"/>
</dbReference>
<dbReference type="GO" id="GO:0000785">
    <property type="term" value="C:chromatin"/>
    <property type="evidence" value="ECO:0007669"/>
    <property type="project" value="TreeGrafter"/>
</dbReference>
<dbReference type="Proteomes" id="UP000265631">
    <property type="component" value="Unassembled WGS sequence"/>
</dbReference>
<evidence type="ECO:0000256" key="5">
    <source>
        <dbReference type="ARBA" id="ARBA00022833"/>
    </source>
</evidence>
<accession>A0A395MRA9</accession>
<evidence type="ECO:0000256" key="7">
    <source>
        <dbReference type="PROSITE-ProRule" id="PRU00042"/>
    </source>
</evidence>
<evidence type="ECO:0000256" key="2">
    <source>
        <dbReference type="ARBA" id="ARBA00022723"/>
    </source>
</evidence>
<evidence type="ECO:0000256" key="4">
    <source>
        <dbReference type="ARBA" id="ARBA00022771"/>
    </source>
</evidence>
<evidence type="ECO:0000256" key="1">
    <source>
        <dbReference type="ARBA" id="ARBA00004123"/>
    </source>
</evidence>
<feature type="compositionally biased region" description="Polar residues" evidence="8">
    <location>
        <begin position="64"/>
        <end position="117"/>
    </location>
</feature>
<dbReference type="SMART" id="SM00355">
    <property type="entry name" value="ZnF_C2H2"/>
    <property type="match status" value="2"/>
</dbReference>
<dbReference type="PANTHER" id="PTHR40626:SF30">
    <property type="entry name" value="FINGER DOMAIN PROTEIN, PUTATIVE (AFU_ORTHOLOGUE AFUA_4G13600)-RELATED"/>
    <property type="match status" value="1"/>
</dbReference>